<protein>
    <submittedName>
        <fullName evidence="3">Uncharacterized protein</fullName>
    </submittedName>
</protein>
<keyword evidence="4" id="KW-1185">Reference proteome</keyword>
<accession>A0A967BEI7</accession>
<name>A0A967BEI7_9RHOB</name>
<keyword evidence="2" id="KW-0472">Membrane</keyword>
<comment type="caution">
    <text evidence="3">The sequence shown here is derived from an EMBL/GenBank/DDBJ whole genome shotgun (WGS) entry which is preliminary data.</text>
</comment>
<feature type="compositionally biased region" description="Basic and acidic residues" evidence="1">
    <location>
        <begin position="48"/>
        <end position="58"/>
    </location>
</feature>
<feature type="region of interest" description="Disordered" evidence="1">
    <location>
        <begin position="1"/>
        <end position="33"/>
    </location>
</feature>
<feature type="transmembrane region" description="Helical" evidence="2">
    <location>
        <begin position="130"/>
        <end position="148"/>
    </location>
</feature>
<dbReference type="EMBL" id="JAAORB010000015">
    <property type="protein sequence ID" value="NHQ74646.1"/>
    <property type="molecule type" value="Genomic_DNA"/>
</dbReference>
<keyword evidence="2" id="KW-0812">Transmembrane</keyword>
<feature type="region of interest" description="Disordered" evidence="1">
    <location>
        <begin position="48"/>
        <end position="101"/>
    </location>
</feature>
<sequence>MTDLSDPKPRRASFLPHDGEELQGRAPPDACTPRIACENADRAIHQVLLEQKREEKRQTLPPIAPSVSSGQDATAQVSDGPQEGRFKADPPQQAGRAGMRRFKGVRPTRRQIILVALAACAIWRPMLLPVIFLGAATVLLIAYLTLGPDRFANLARKRWERFANRRPKRAARLQQRADRLALRWDQVLDHLPERWANRLALPDFANAVEEQVNLDDAPDPFDRLAARSHQG</sequence>
<gene>
    <name evidence="3" type="ORF">HAT86_09240</name>
</gene>
<evidence type="ECO:0000256" key="2">
    <source>
        <dbReference type="SAM" id="Phobius"/>
    </source>
</evidence>
<dbReference type="AlphaFoldDB" id="A0A967BEI7"/>
<evidence type="ECO:0000256" key="1">
    <source>
        <dbReference type="SAM" id="MobiDB-lite"/>
    </source>
</evidence>
<organism evidence="3 4">
    <name type="scientific">Roseovarius gahaiensis</name>
    <dbReference type="NCBI Taxonomy" id="2716691"/>
    <lineage>
        <taxon>Bacteria</taxon>
        <taxon>Pseudomonadati</taxon>
        <taxon>Pseudomonadota</taxon>
        <taxon>Alphaproteobacteria</taxon>
        <taxon>Rhodobacterales</taxon>
        <taxon>Roseobacteraceae</taxon>
        <taxon>Roseovarius</taxon>
    </lineage>
</organism>
<reference evidence="3" key="1">
    <citation type="submission" date="2020-03" db="EMBL/GenBank/DDBJ databases">
        <title>Roseovarius gahaiensis sp. nov., isolated from Gahai Saline Lake, China.</title>
        <authorList>
            <person name="Sun X."/>
        </authorList>
    </citation>
    <scope>NUCLEOTIDE SEQUENCE</scope>
    <source>
        <strain evidence="3">GH877</strain>
    </source>
</reference>
<dbReference type="RefSeq" id="WP_167196253.1">
    <property type="nucleotide sequence ID" value="NZ_JAAORB010000015.1"/>
</dbReference>
<evidence type="ECO:0000313" key="4">
    <source>
        <dbReference type="Proteomes" id="UP000639775"/>
    </source>
</evidence>
<dbReference type="Proteomes" id="UP000639775">
    <property type="component" value="Unassembled WGS sequence"/>
</dbReference>
<feature type="compositionally biased region" description="Polar residues" evidence="1">
    <location>
        <begin position="66"/>
        <end position="79"/>
    </location>
</feature>
<evidence type="ECO:0000313" key="3">
    <source>
        <dbReference type="EMBL" id="NHQ74646.1"/>
    </source>
</evidence>
<keyword evidence="2" id="KW-1133">Transmembrane helix</keyword>
<proteinExistence type="predicted"/>